<evidence type="ECO:0008006" key="3">
    <source>
        <dbReference type="Google" id="ProtNLM"/>
    </source>
</evidence>
<evidence type="ECO:0000313" key="2">
    <source>
        <dbReference type="Proteomes" id="UP000272560"/>
    </source>
</evidence>
<proteinExistence type="predicted"/>
<organism evidence="1 2">
    <name type="scientific">Arthrobacter cheniae</name>
    <dbReference type="NCBI Taxonomy" id="1258888"/>
    <lineage>
        <taxon>Bacteria</taxon>
        <taxon>Bacillati</taxon>
        <taxon>Actinomycetota</taxon>
        <taxon>Actinomycetes</taxon>
        <taxon>Micrococcales</taxon>
        <taxon>Micrococcaceae</taxon>
        <taxon>Arthrobacter</taxon>
    </lineage>
</organism>
<sequence length="333" mass="37066">MNNSREVWASPEWRQQAVQWIDLVLESFGVTRLGPAEQQRIRFWSTQLTVPTDHGTLWFKENNLGQFAEASIMSLLGELAPDHVAAPLAIEPSRGWLLTADHGATLDTLDVDDASLWARITGDFADLQQAVAPHGERLSRAGLVLMNPEVAANFVENQLLLHTGLPAEHPLHLSPEEADDVVRRLPAISDAVEVLRGVAMPLSLDHNDLHARNCFLPGGSTDPLRFFDFADSYWAHPFSALLVPITQMRAQWNTTADDPRIQAVVDAYLERWTSYAPLPELRAAVEPALRLAAVHRYGSWLRLLVYADDESMRAYAPAALAHLRTLSDPVLEN</sequence>
<dbReference type="AlphaFoldDB" id="A0A3A5M260"/>
<dbReference type="SUPFAM" id="SSF56112">
    <property type="entry name" value="Protein kinase-like (PK-like)"/>
    <property type="match status" value="1"/>
</dbReference>
<keyword evidence="2" id="KW-1185">Reference proteome</keyword>
<dbReference type="OrthoDB" id="101887at2"/>
<dbReference type="InterPro" id="IPR011009">
    <property type="entry name" value="Kinase-like_dom_sf"/>
</dbReference>
<name>A0A3A5M260_9MICC</name>
<accession>A0A3A5M260</accession>
<comment type="caution">
    <text evidence="1">The sequence shown here is derived from an EMBL/GenBank/DDBJ whole genome shotgun (WGS) entry which is preliminary data.</text>
</comment>
<gene>
    <name evidence="1" type="ORF">D6T63_09715</name>
</gene>
<dbReference type="RefSeq" id="WP_120148825.1">
    <property type="nucleotide sequence ID" value="NZ_QZVT01000004.1"/>
</dbReference>
<dbReference type="Proteomes" id="UP000272560">
    <property type="component" value="Unassembled WGS sequence"/>
</dbReference>
<evidence type="ECO:0000313" key="1">
    <source>
        <dbReference type="EMBL" id="RJT80134.1"/>
    </source>
</evidence>
<protein>
    <recommendedName>
        <fullName evidence="3">Aminoglycoside phosphotransferase domain-containing protein</fullName>
    </recommendedName>
</protein>
<dbReference type="EMBL" id="QZVT01000004">
    <property type="protein sequence ID" value="RJT80134.1"/>
    <property type="molecule type" value="Genomic_DNA"/>
</dbReference>
<reference evidence="1 2" key="1">
    <citation type="submission" date="2018-09" db="EMBL/GenBank/DDBJ databases">
        <title>Novel species of Arthrobacter.</title>
        <authorList>
            <person name="Liu Q."/>
            <person name="Xin Y.-H."/>
        </authorList>
    </citation>
    <scope>NUCLEOTIDE SEQUENCE [LARGE SCALE GENOMIC DNA]</scope>
    <source>
        <strain evidence="1 2">Hz2</strain>
    </source>
</reference>